<name>A0AAV7RLW0_PLEWA</name>
<feature type="compositionally biased region" description="Polar residues" evidence="1">
    <location>
        <begin position="67"/>
        <end position="99"/>
    </location>
</feature>
<comment type="caution">
    <text evidence="2">The sequence shown here is derived from an EMBL/GenBank/DDBJ whole genome shotgun (WGS) entry which is preliminary data.</text>
</comment>
<evidence type="ECO:0000256" key="1">
    <source>
        <dbReference type="SAM" id="MobiDB-lite"/>
    </source>
</evidence>
<feature type="region of interest" description="Disordered" evidence="1">
    <location>
        <begin position="1"/>
        <end position="99"/>
    </location>
</feature>
<organism evidence="2 3">
    <name type="scientific">Pleurodeles waltl</name>
    <name type="common">Iberian ribbed newt</name>
    <dbReference type="NCBI Taxonomy" id="8319"/>
    <lineage>
        <taxon>Eukaryota</taxon>
        <taxon>Metazoa</taxon>
        <taxon>Chordata</taxon>
        <taxon>Craniata</taxon>
        <taxon>Vertebrata</taxon>
        <taxon>Euteleostomi</taxon>
        <taxon>Amphibia</taxon>
        <taxon>Batrachia</taxon>
        <taxon>Caudata</taxon>
        <taxon>Salamandroidea</taxon>
        <taxon>Salamandridae</taxon>
        <taxon>Pleurodelinae</taxon>
        <taxon>Pleurodeles</taxon>
    </lineage>
</organism>
<dbReference type="AlphaFoldDB" id="A0AAV7RLW0"/>
<accession>A0AAV7RLW0</accession>
<reference evidence="2" key="1">
    <citation type="journal article" date="2022" name="bioRxiv">
        <title>Sequencing and chromosome-scale assembly of the giantPleurodeles waltlgenome.</title>
        <authorList>
            <person name="Brown T."/>
            <person name="Elewa A."/>
            <person name="Iarovenko S."/>
            <person name="Subramanian E."/>
            <person name="Araus A.J."/>
            <person name="Petzold A."/>
            <person name="Susuki M."/>
            <person name="Suzuki K.-i.T."/>
            <person name="Hayashi T."/>
            <person name="Toyoda A."/>
            <person name="Oliveira C."/>
            <person name="Osipova E."/>
            <person name="Leigh N.D."/>
            <person name="Simon A."/>
            <person name="Yun M.H."/>
        </authorList>
    </citation>
    <scope>NUCLEOTIDE SEQUENCE</scope>
    <source>
        <strain evidence="2">20211129_DDA</strain>
        <tissue evidence="2">Liver</tissue>
    </source>
</reference>
<evidence type="ECO:0000313" key="2">
    <source>
        <dbReference type="EMBL" id="KAJ1152500.1"/>
    </source>
</evidence>
<dbReference type="EMBL" id="JANPWB010000009">
    <property type="protein sequence ID" value="KAJ1152500.1"/>
    <property type="molecule type" value="Genomic_DNA"/>
</dbReference>
<keyword evidence="3" id="KW-1185">Reference proteome</keyword>
<feature type="compositionally biased region" description="Basic and acidic residues" evidence="1">
    <location>
        <begin position="56"/>
        <end position="66"/>
    </location>
</feature>
<feature type="compositionally biased region" description="Basic residues" evidence="1">
    <location>
        <begin position="15"/>
        <end position="24"/>
    </location>
</feature>
<sequence length="99" mass="10722">MGGPSDIKQVEGRQPRRGGKRRHTKDSQKDRQVTKSTSQQGKKAVLQVAASLTETRSSEDGRRSEPESLNGNDSTDIESMTSVTEGLPQVTPQTSVAII</sequence>
<protein>
    <submittedName>
        <fullName evidence="2">Uncharacterized protein</fullName>
    </submittedName>
</protein>
<evidence type="ECO:0000313" key="3">
    <source>
        <dbReference type="Proteomes" id="UP001066276"/>
    </source>
</evidence>
<proteinExistence type="predicted"/>
<gene>
    <name evidence="2" type="ORF">NDU88_005275</name>
</gene>
<dbReference type="Proteomes" id="UP001066276">
    <property type="component" value="Chromosome 5"/>
</dbReference>